<dbReference type="OrthoDB" id="4307011at2"/>
<dbReference type="PANTHER" id="PTHR46577:SF1">
    <property type="entry name" value="HTH-TYPE TRANSCRIPTIONAL REGULATORY PROTEIN GABR"/>
    <property type="match status" value="1"/>
</dbReference>
<dbReference type="PANTHER" id="PTHR46577">
    <property type="entry name" value="HTH-TYPE TRANSCRIPTIONAL REGULATORY PROTEIN GABR"/>
    <property type="match status" value="1"/>
</dbReference>
<keyword evidence="7" id="KW-1185">Reference proteome</keyword>
<keyword evidence="3" id="KW-0238">DNA-binding</keyword>
<dbReference type="Gene3D" id="1.10.10.10">
    <property type="entry name" value="Winged helix-like DNA-binding domain superfamily/Winged helix DNA-binding domain"/>
    <property type="match status" value="1"/>
</dbReference>
<keyword evidence="2" id="KW-0805">Transcription regulation</keyword>
<dbReference type="SUPFAM" id="SSF46785">
    <property type="entry name" value="Winged helix' DNA-binding domain"/>
    <property type="match status" value="1"/>
</dbReference>
<dbReference type="PROSITE" id="PS50949">
    <property type="entry name" value="HTH_GNTR"/>
    <property type="match status" value="1"/>
</dbReference>
<name>A0A5J6GG97_STRKN</name>
<gene>
    <name evidence="6" type="ORF">CP970_19870</name>
</gene>
<dbReference type="AlphaFoldDB" id="A0A5J6GG97"/>
<dbReference type="InterPro" id="IPR000524">
    <property type="entry name" value="Tscrpt_reg_HTH_GntR"/>
</dbReference>
<evidence type="ECO:0000259" key="5">
    <source>
        <dbReference type="PROSITE" id="PS50949"/>
    </source>
</evidence>
<dbReference type="Pfam" id="PF00392">
    <property type="entry name" value="GntR"/>
    <property type="match status" value="1"/>
</dbReference>
<sequence>MDWMAWSGGSAPTAKDIAAYYRSRIAAGELEPLAALPPGRKLAKHLKVALATVQSAYDVLKSEGLADSRPGSGTFVAETTDDASAQDRARGFLDLQGELSAVTAQLAELCERVAKLEEERTDSA</sequence>
<dbReference type="CDD" id="cd07377">
    <property type="entry name" value="WHTH_GntR"/>
    <property type="match status" value="1"/>
</dbReference>
<feature type="domain" description="HTH gntR-type" evidence="5">
    <location>
        <begin position="11"/>
        <end position="79"/>
    </location>
</feature>
<accession>A0A5J6GG97</accession>
<dbReference type="Proteomes" id="UP000325529">
    <property type="component" value="Chromosome"/>
</dbReference>
<evidence type="ECO:0000313" key="7">
    <source>
        <dbReference type="Proteomes" id="UP000325529"/>
    </source>
</evidence>
<keyword evidence="1" id="KW-0663">Pyridoxal phosphate</keyword>
<dbReference type="SMART" id="SM00345">
    <property type="entry name" value="HTH_GNTR"/>
    <property type="match status" value="1"/>
</dbReference>
<reference evidence="6 7" key="1">
    <citation type="submission" date="2017-09" db="EMBL/GenBank/DDBJ databases">
        <authorList>
            <person name="Lee N."/>
            <person name="Cho B.-K."/>
        </authorList>
    </citation>
    <scope>NUCLEOTIDE SEQUENCE [LARGE SCALE GENOMIC DNA]</scope>
    <source>
        <strain evidence="6 7">ATCC 12853</strain>
    </source>
</reference>
<evidence type="ECO:0000313" key="6">
    <source>
        <dbReference type="EMBL" id="QEU92868.1"/>
    </source>
</evidence>
<evidence type="ECO:0000256" key="3">
    <source>
        <dbReference type="ARBA" id="ARBA00023125"/>
    </source>
</evidence>
<keyword evidence="4" id="KW-0804">Transcription</keyword>
<dbReference type="InterPro" id="IPR036390">
    <property type="entry name" value="WH_DNA-bd_sf"/>
</dbReference>
<dbReference type="EMBL" id="CP023699">
    <property type="protein sequence ID" value="QEU92868.1"/>
    <property type="molecule type" value="Genomic_DNA"/>
</dbReference>
<organism evidence="6 7">
    <name type="scientific">Streptomyces kanamyceticus</name>
    <dbReference type="NCBI Taxonomy" id="1967"/>
    <lineage>
        <taxon>Bacteria</taxon>
        <taxon>Bacillati</taxon>
        <taxon>Actinomycetota</taxon>
        <taxon>Actinomycetes</taxon>
        <taxon>Kitasatosporales</taxon>
        <taxon>Streptomycetaceae</taxon>
        <taxon>Streptomyces</taxon>
    </lineage>
</organism>
<protein>
    <submittedName>
        <fullName evidence="6">GntR family transcriptional regulator</fullName>
    </submittedName>
</protein>
<dbReference type="RefSeq" id="WP_055548649.1">
    <property type="nucleotide sequence ID" value="NZ_CP023699.1"/>
</dbReference>
<dbReference type="GO" id="GO:0003700">
    <property type="term" value="F:DNA-binding transcription factor activity"/>
    <property type="evidence" value="ECO:0007669"/>
    <property type="project" value="InterPro"/>
</dbReference>
<evidence type="ECO:0000256" key="2">
    <source>
        <dbReference type="ARBA" id="ARBA00023015"/>
    </source>
</evidence>
<dbReference type="InterPro" id="IPR051446">
    <property type="entry name" value="HTH_trans_reg/aminotransferase"/>
</dbReference>
<proteinExistence type="predicted"/>
<evidence type="ECO:0000256" key="1">
    <source>
        <dbReference type="ARBA" id="ARBA00022898"/>
    </source>
</evidence>
<evidence type="ECO:0000256" key="4">
    <source>
        <dbReference type="ARBA" id="ARBA00023163"/>
    </source>
</evidence>
<dbReference type="GO" id="GO:0003677">
    <property type="term" value="F:DNA binding"/>
    <property type="evidence" value="ECO:0007669"/>
    <property type="project" value="UniProtKB-KW"/>
</dbReference>
<dbReference type="InterPro" id="IPR036388">
    <property type="entry name" value="WH-like_DNA-bd_sf"/>
</dbReference>
<dbReference type="KEGG" id="ska:CP970_19870"/>